<feature type="domain" description="Cell envelope-related transcriptional attenuator" evidence="4">
    <location>
        <begin position="111"/>
        <end position="268"/>
    </location>
</feature>
<reference evidence="6 7" key="1">
    <citation type="submission" date="2021-05" db="EMBL/GenBank/DDBJ databases">
        <title>Novel species in genus Arthrobacter.</title>
        <authorList>
            <person name="Zhang G."/>
        </authorList>
    </citation>
    <scope>NUCLEOTIDE SEQUENCE [LARGE SCALE GENOMIC DNA]</scope>
    <source>
        <strain evidence="7">zg-ZUI227</strain>
    </source>
</reference>
<sequence length="510" mass="52875">MSSRRAETGAGPSGNSSSNRSRTAVPGGRHLGRSAVPHPALRAIALILSLTLVSGVVFVGVQLARLQNNFDTQPLNLGASQESAVPVDTNTDPLQILVLGTDNREGQESNNSDVMMLVNMAADRSHVTVVSFPRDLLVPLPECTDPVSGNTYPAMDLGQLNGALGNGGPGCTVAAINDLTGLNIDHFMMADFNAVKELSNTLGGVEVCVNQPVDDPLSGLNLPAGVSSVQGDQALAFLRTRHGFGNGGDEGRIRAQQSFLASMIRKVQEEGTLKNLPKLYSIAETVTANLTVDKQLTDVSSLIALAGRLKDVDLSRVAFVTAPVAPYAYDTNRLVLDEEAAAPLFAAMVEDRDITEAAPTQAPETTTAPGTETETPATPVEEAPLFDPATIPVTILDSTGSTGSQSRDQALATYLLSQGFTLATSGGQTDAPSPATQIFFAPGYQEMAGQVAAALAVPTVQVMASNLVNGVSVQVGQDFTTGNTMPASGGLGDLTGQTAAQVTCQTAFGN</sequence>
<evidence type="ECO:0000259" key="4">
    <source>
        <dbReference type="Pfam" id="PF03816"/>
    </source>
</evidence>
<feature type="region of interest" description="Disordered" evidence="2">
    <location>
        <begin position="1"/>
        <end position="31"/>
    </location>
</feature>
<dbReference type="Proteomes" id="UP000676885">
    <property type="component" value="Chromosome"/>
</dbReference>
<organism evidence="6 7">
    <name type="scientific">Arthrobacter jiangjiafuii</name>
    <dbReference type="NCBI Taxonomy" id="2817475"/>
    <lineage>
        <taxon>Bacteria</taxon>
        <taxon>Bacillati</taxon>
        <taxon>Actinomycetota</taxon>
        <taxon>Actinomycetes</taxon>
        <taxon>Micrococcales</taxon>
        <taxon>Micrococcaceae</taxon>
        <taxon>Arthrobacter</taxon>
    </lineage>
</organism>
<feature type="region of interest" description="Disordered" evidence="2">
    <location>
        <begin position="358"/>
        <end position="384"/>
    </location>
</feature>
<evidence type="ECO:0000313" key="7">
    <source>
        <dbReference type="Proteomes" id="UP000676885"/>
    </source>
</evidence>
<name>A0A975M2Q0_9MICC</name>
<dbReference type="NCBIfam" id="TIGR00350">
    <property type="entry name" value="lytR_cpsA_psr"/>
    <property type="match status" value="1"/>
</dbReference>
<accession>A0A975M2Q0</accession>
<dbReference type="PANTHER" id="PTHR33392:SF6">
    <property type="entry name" value="POLYISOPRENYL-TEICHOIC ACID--PEPTIDOGLYCAN TEICHOIC ACID TRANSFERASE TAGU"/>
    <property type="match status" value="1"/>
</dbReference>
<keyword evidence="3" id="KW-0472">Membrane</keyword>
<dbReference type="InterPro" id="IPR050922">
    <property type="entry name" value="LytR/CpsA/Psr_CW_biosynth"/>
</dbReference>
<comment type="similarity">
    <text evidence="1">Belongs to the LytR/CpsA/Psr (LCP) family.</text>
</comment>
<evidence type="ECO:0000256" key="3">
    <source>
        <dbReference type="SAM" id="Phobius"/>
    </source>
</evidence>
<dbReference type="Pfam" id="PF03816">
    <property type="entry name" value="LytR_cpsA_psr"/>
    <property type="match status" value="1"/>
</dbReference>
<dbReference type="InterPro" id="IPR004474">
    <property type="entry name" value="LytR_CpsA_psr"/>
</dbReference>
<feature type="compositionally biased region" description="Low complexity" evidence="2">
    <location>
        <begin position="358"/>
        <end position="383"/>
    </location>
</feature>
<keyword evidence="3" id="KW-0812">Transmembrane</keyword>
<feature type="compositionally biased region" description="Low complexity" evidence="2">
    <location>
        <begin position="13"/>
        <end position="22"/>
    </location>
</feature>
<keyword evidence="7" id="KW-1185">Reference proteome</keyword>
<feature type="transmembrane region" description="Helical" evidence="3">
    <location>
        <begin position="43"/>
        <end position="64"/>
    </location>
</feature>
<evidence type="ECO:0000256" key="1">
    <source>
        <dbReference type="ARBA" id="ARBA00006068"/>
    </source>
</evidence>
<evidence type="ECO:0000313" key="6">
    <source>
        <dbReference type="EMBL" id="QWC08860.1"/>
    </source>
</evidence>
<evidence type="ECO:0000256" key="2">
    <source>
        <dbReference type="SAM" id="MobiDB-lite"/>
    </source>
</evidence>
<feature type="domain" description="LytR/CpsA/Psr regulator C-terminal" evidence="5">
    <location>
        <begin position="391"/>
        <end position="479"/>
    </location>
</feature>
<dbReference type="PANTHER" id="PTHR33392">
    <property type="entry name" value="POLYISOPRENYL-TEICHOIC ACID--PEPTIDOGLYCAN TEICHOIC ACID TRANSFERASE TAGU"/>
    <property type="match status" value="1"/>
</dbReference>
<dbReference type="Pfam" id="PF13399">
    <property type="entry name" value="LytR_C"/>
    <property type="match status" value="1"/>
</dbReference>
<dbReference type="EMBL" id="CP076022">
    <property type="protein sequence ID" value="QWC08860.1"/>
    <property type="molecule type" value="Genomic_DNA"/>
</dbReference>
<gene>
    <name evidence="6" type="ORF">KKR91_09910</name>
</gene>
<dbReference type="Gene3D" id="3.40.630.190">
    <property type="entry name" value="LCP protein"/>
    <property type="match status" value="1"/>
</dbReference>
<dbReference type="RefSeq" id="WP_210229142.1">
    <property type="nucleotide sequence ID" value="NZ_CP076022.1"/>
</dbReference>
<protein>
    <submittedName>
        <fullName evidence="6">LCP family protein</fullName>
    </submittedName>
</protein>
<proteinExistence type="inferred from homology"/>
<dbReference type="KEGG" id="ajg:KKR91_09910"/>
<dbReference type="InterPro" id="IPR027381">
    <property type="entry name" value="LytR/CpsA/Psr_C"/>
</dbReference>
<evidence type="ECO:0000259" key="5">
    <source>
        <dbReference type="Pfam" id="PF13399"/>
    </source>
</evidence>
<keyword evidence="3" id="KW-1133">Transmembrane helix</keyword>
<dbReference type="AlphaFoldDB" id="A0A975M2Q0"/>